<proteinExistence type="predicted"/>
<reference evidence="1" key="1">
    <citation type="journal article" date="2011" name="Environ. Microbiol.">
        <title>Time-series analyses of Monterey Bay coastal microbial picoplankton using a 'genome proxy' microarray.</title>
        <authorList>
            <person name="Rich V.I."/>
            <person name="Pham V.D."/>
            <person name="Eppley J."/>
            <person name="Shi Y."/>
            <person name="DeLong E.F."/>
        </authorList>
    </citation>
    <scope>NUCLEOTIDE SEQUENCE</scope>
</reference>
<evidence type="ECO:0000313" key="1">
    <source>
        <dbReference type="EMBL" id="ADI18286.1"/>
    </source>
</evidence>
<dbReference type="EMBL" id="GU474885">
    <property type="protein sequence ID" value="ADI18286.1"/>
    <property type="molecule type" value="Genomic_DNA"/>
</dbReference>
<protein>
    <submittedName>
        <fullName evidence="1">Uncharacterized protein</fullName>
    </submittedName>
</protein>
<organism evidence="1">
    <name type="scientific">uncultured Chromatiales bacterium HF0200_41F04</name>
    <dbReference type="NCBI Taxonomy" id="710740"/>
    <lineage>
        <taxon>Bacteria</taxon>
        <taxon>Pseudomonadati</taxon>
        <taxon>Pseudomonadota</taxon>
        <taxon>Gammaproteobacteria</taxon>
        <taxon>Chromatiales</taxon>
        <taxon>environmental samples</taxon>
    </lineage>
</organism>
<accession>E0XV45</accession>
<dbReference type="AlphaFoldDB" id="E0XV45"/>
<name>E0XV45_9GAMM</name>
<sequence length="85" mass="9717">MYINTKNRITSVRCAYSTFQIFKEQTTNELEVVIVACSPHKAESRKHQDRAKNLRIVAFYFQLNLVELGGIEPPTPCLQSRCSPS</sequence>